<name>A0A6B8M188_9HYPH</name>
<evidence type="ECO:0000313" key="2">
    <source>
        <dbReference type="Proteomes" id="UP000422569"/>
    </source>
</evidence>
<dbReference type="KEGG" id="mpar:F7D14_08885"/>
<dbReference type="Proteomes" id="UP000422569">
    <property type="component" value="Chromosome"/>
</dbReference>
<dbReference type="AlphaFoldDB" id="A0A6B8M188"/>
<accession>A0A6B8M188</accession>
<gene>
    <name evidence="1" type="ORF">F7D14_08885</name>
</gene>
<dbReference type="EMBL" id="CP044331">
    <property type="protein sequence ID" value="QGM97564.1"/>
    <property type="molecule type" value="Genomic_DNA"/>
</dbReference>
<reference evidence="1 2" key="1">
    <citation type="submission" date="2019-09" db="EMBL/GenBank/DDBJ databases">
        <title>Isolation and complete genome sequencing of Methylocystis species.</title>
        <authorList>
            <person name="Rumah B.L."/>
            <person name="Stead C.E."/>
            <person name="Stevens B.C."/>
            <person name="Minton N.P."/>
            <person name="Grosse-Honebrink A."/>
            <person name="Zhang Y."/>
        </authorList>
    </citation>
    <scope>NUCLEOTIDE SEQUENCE [LARGE SCALE GENOMIC DNA]</scope>
    <source>
        <strain evidence="1 2">BRCS2</strain>
    </source>
</reference>
<organism evidence="1 2">
    <name type="scientific">Methylocystis parvus</name>
    <dbReference type="NCBI Taxonomy" id="134"/>
    <lineage>
        <taxon>Bacteria</taxon>
        <taxon>Pseudomonadati</taxon>
        <taxon>Pseudomonadota</taxon>
        <taxon>Alphaproteobacteria</taxon>
        <taxon>Hyphomicrobiales</taxon>
        <taxon>Methylocystaceae</taxon>
        <taxon>Methylocystis</taxon>
    </lineage>
</organism>
<dbReference type="RefSeq" id="WP_081495665.1">
    <property type="nucleotide sequence ID" value="NZ_CP044331.1"/>
</dbReference>
<evidence type="ECO:0000313" key="1">
    <source>
        <dbReference type="EMBL" id="QGM97564.1"/>
    </source>
</evidence>
<protein>
    <submittedName>
        <fullName evidence="1">Uncharacterized protein</fullName>
    </submittedName>
</protein>
<keyword evidence="2" id="KW-1185">Reference proteome</keyword>
<proteinExistence type="predicted"/>
<sequence length="197" mass="22761">MCAFSSSSLFSRLLVDLALPQILSAEPAWGGAEKPLAEWERQQLEQAALACQSRSYKELFWAMIRSAAVRKRYAAPQIDYEERGEKSDTRKSAIAKESYDKFPIQMFNFYWKTTVSAKPGDKDEYVMMEFDQSQSNQISVEWTRVHYRGPYGGEENLGTAYDLDGKSYRSGRRVDGRLLLYQTKDCWELVADIRYVK</sequence>